<evidence type="ECO:0000256" key="2">
    <source>
        <dbReference type="ARBA" id="ARBA00022888"/>
    </source>
</evidence>
<dbReference type="GO" id="GO:0004066">
    <property type="term" value="F:asparagine synthase (glutamine-hydrolyzing) activity"/>
    <property type="evidence" value="ECO:0007669"/>
    <property type="project" value="InterPro"/>
</dbReference>
<dbReference type="KEGG" id="ero:EROM_040780"/>
<feature type="domain" description="Asparagine synthetase" evidence="4">
    <location>
        <begin position="378"/>
        <end position="446"/>
    </location>
</feature>
<dbReference type="AlphaFoldDB" id="I6ZT89"/>
<dbReference type="Pfam" id="PF00733">
    <property type="entry name" value="Asn_synthase"/>
    <property type="match status" value="2"/>
</dbReference>
<dbReference type="InterPro" id="IPR029055">
    <property type="entry name" value="Ntn_hydrolases_N"/>
</dbReference>
<dbReference type="GO" id="GO:0006529">
    <property type="term" value="P:asparagine biosynthetic process"/>
    <property type="evidence" value="ECO:0007669"/>
    <property type="project" value="UniProtKB-KW"/>
</dbReference>
<reference evidence="5 6" key="1">
    <citation type="journal article" date="2012" name="Proc. Natl. Acad. Sci. U.S.A.">
        <title>Gain and loss of multiple functionally related, horizontally transferred genes in the reduced genomes of two microsporidian parasites.</title>
        <authorList>
            <person name="Pombert J.-F."/>
            <person name="Selman M."/>
            <person name="Burki F."/>
            <person name="Bardell F.T."/>
            <person name="Farinelli L."/>
            <person name="Solter L.F."/>
            <person name="Whitman D.W."/>
            <person name="Weiss L.M."/>
            <person name="Corradi N."/>
            <person name="Keeling P.J."/>
        </authorList>
    </citation>
    <scope>NUCLEOTIDE SEQUENCE [LARGE SCALE GENOMIC DNA]</scope>
    <source>
        <strain evidence="5 6">SJ-2008</strain>
    </source>
</reference>
<dbReference type="EMBL" id="CP003521">
    <property type="protein sequence ID" value="AFN82846.1"/>
    <property type="molecule type" value="Genomic_DNA"/>
</dbReference>
<accession>I6ZT89</accession>
<dbReference type="VEuPathDB" id="MicrosporidiaDB:EROM_040780"/>
<dbReference type="GeneID" id="20521142"/>
<sequence length="472" mass="54594">MCGILLSEEENSAWEEIALLVRNRGEDHYNRIHMGNIVAISSVLAIRESIKQPVVGHRYILLYNGEVYNKEPSDTLFIKSIVDKLLNDGADSCMESTIDRIYEEINRYENEMAMILMIGDYVYFFKDDIGRRSLGYGLSPFYVSSVGYLEEINPMLIYSYNKVTKSLSEWPKSSRIVKKYMSMSDVILKRLNNEKYSKKYQYLKKYLASSGVEANKEDLNNVDDVVKEFGKAFRKSVERRVSEGNICVFFSGGVDSMLVTIFLHYSTDPCQRIYLINTSFGPSWDRDTGKRGFESLCSRFRERAFIFVSNEVSIEEVRAFKEHIYKLIHPKCGRMDFNIGATLFFTARESRKYSKIGYLGSGADEMFGGYHRYKGGEFRGDMLFDLFTISHHNVCRDDRVISDNQVECRFPFLDSGMVEYSLRVGRDILMMNGDRKFVIREVLRREGFECVSKVPKKAMQYGSGIFKMEGKI</sequence>
<dbReference type="HOGENOM" id="CLU_012368_1_0_1"/>
<dbReference type="InterPro" id="IPR001962">
    <property type="entry name" value="Asn_synthase"/>
</dbReference>
<dbReference type="Proteomes" id="UP000010094">
    <property type="component" value="Chromosome IV"/>
</dbReference>
<evidence type="ECO:0000313" key="5">
    <source>
        <dbReference type="EMBL" id="AFN82846.1"/>
    </source>
</evidence>
<dbReference type="CDD" id="cd01991">
    <property type="entry name" value="Asn_synthase_B_C"/>
    <property type="match status" value="1"/>
</dbReference>
<dbReference type="PANTHER" id="PTHR45937">
    <property type="entry name" value="ASPARAGINE SYNTHETASE DOMAIN-CONTAINING PROTEIN 1"/>
    <property type="match status" value="1"/>
</dbReference>
<keyword evidence="1" id="KW-0028">Amino-acid biosynthesis</keyword>
<keyword evidence="2" id="KW-0061">Asparagine biosynthesis</keyword>
<keyword evidence="6" id="KW-1185">Reference proteome</keyword>
<dbReference type="Gene3D" id="3.60.20.10">
    <property type="entry name" value="Glutamine Phosphoribosylpyrophosphate, subunit 1, domain 1"/>
    <property type="match status" value="1"/>
</dbReference>
<protein>
    <submittedName>
        <fullName evidence="5">Asparagine synthetase-like protein</fullName>
    </submittedName>
</protein>
<evidence type="ECO:0000313" key="6">
    <source>
        <dbReference type="Proteomes" id="UP000010094"/>
    </source>
</evidence>
<dbReference type="RefSeq" id="XP_009264343.1">
    <property type="nucleotide sequence ID" value="XM_009266068.1"/>
</dbReference>
<evidence type="ECO:0000256" key="1">
    <source>
        <dbReference type="ARBA" id="ARBA00022605"/>
    </source>
</evidence>
<dbReference type="SUPFAM" id="SSF52402">
    <property type="entry name" value="Adenine nucleotide alpha hydrolases-like"/>
    <property type="match status" value="1"/>
</dbReference>
<evidence type="ECO:0000259" key="4">
    <source>
        <dbReference type="Pfam" id="PF00733"/>
    </source>
</evidence>
<dbReference type="SUPFAM" id="SSF56235">
    <property type="entry name" value="N-terminal nucleophile aminohydrolases (Ntn hydrolases)"/>
    <property type="match status" value="1"/>
</dbReference>
<dbReference type="Gene3D" id="3.40.50.620">
    <property type="entry name" value="HUPs"/>
    <property type="match status" value="1"/>
</dbReference>
<dbReference type="InterPro" id="IPR014729">
    <property type="entry name" value="Rossmann-like_a/b/a_fold"/>
</dbReference>
<evidence type="ECO:0000256" key="3">
    <source>
        <dbReference type="ARBA" id="ARBA00022962"/>
    </source>
</evidence>
<dbReference type="PANTHER" id="PTHR45937:SF1">
    <property type="entry name" value="ASPARAGINE SYNTHETASE DOMAIN-CONTAINING PROTEIN 1"/>
    <property type="match status" value="1"/>
</dbReference>
<organism evidence="5 6">
    <name type="scientific">Encephalitozoon romaleae (strain SJ-2008)</name>
    <name type="common">Microsporidian parasite</name>
    <dbReference type="NCBI Taxonomy" id="1178016"/>
    <lineage>
        <taxon>Eukaryota</taxon>
        <taxon>Fungi</taxon>
        <taxon>Fungi incertae sedis</taxon>
        <taxon>Microsporidia</taxon>
        <taxon>Unikaryonidae</taxon>
        <taxon>Encephalitozoon</taxon>
    </lineage>
</organism>
<gene>
    <name evidence="5" type="ordered locus">EROM_040780</name>
</gene>
<name>I6ZT89_ENCRO</name>
<proteinExistence type="predicted"/>
<feature type="domain" description="Asparagine synthetase" evidence="4">
    <location>
        <begin position="230"/>
        <end position="377"/>
    </location>
</feature>
<keyword evidence="3" id="KW-0315">Glutamine amidotransferase</keyword>
<dbReference type="InterPro" id="IPR051857">
    <property type="entry name" value="Asn_synthetase_domain"/>
</dbReference>
<dbReference type="OrthoDB" id="10252281at2759"/>